<dbReference type="FunFam" id="3.40.50.300:FF:002451">
    <property type="entry name" value="Midasin"/>
    <property type="match status" value="1"/>
</dbReference>
<evidence type="ECO:0000256" key="1">
    <source>
        <dbReference type="ARBA" id="ARBA00004604"/>
    </source>
</evidence>
<sequence>MNISSDLTETVLTFLNINEQLKIVEKALGRNKKIKPTEKNQYLISYVATELFLDPKHFNSIFNHFSKHISVLLQRVLFSVKNDNNKHNHILRTILLGRVISKRKDLQGFGLKYFSQSPSVFECLEIGESSLKKSKMENIFYSDLQFVEACYHLLKNNPDFYRNKWNWSIFLQRYFEHEDNRIKWISCQIFSILFGINERQINKIILNMMTRELHTKFTCIFNLQETLDENIAPTLDSNPVFSIPDKTTEDLINFSGISIPVLSRNSNIKTNLVEVPSTISNLSKIALGLTLNKAICLQGPVGSGKTTLVEYFAEKTGRNLGENFIKVQLGDQTDSKMLLGTYRCTDVPGEFVWQPGVLTQAILEGNWLLLEDIDSASMDIASLLTSLLENNSLAVPGYRDSVSIIPGFQLFVTHRFVSTITGHHKKHSNSMSLLDKYLLQINIDPLTNDELKQIINTKYSEFQTISDRLVSAFLLFNQDMSDHTKITIPKSGRQISTRDFFKWCARAIIDFDIKSQASALKVLQDAIDVFCCPYSNQEDALELARKISTHLGIINHKADYFFKDYKPSMQLTPEHLVAGRVVLTRNNNEFMRHVRYSFTRPSSVLLERIMCCIQLQEPVLLVGETGTGKTSCVQYLAHTIGQKLVVINMNQQSDSADLLGGFKPVDSKYIISPVRKEFEQIFCDFFKVEPNKKYLANLALCFNNQRWTDLIKLMTVSFEAAEKRLIKSLEDFEKLKGSKDEEKINKYNREKVYLEKWRTVGVKLRKLEVQLKHTNAMAFAFIEGSLVKAVEKGYWVLLDEINLANAETLECLSGLLEGSQGSLCLLERGDKTPVKRHPNFTLFACMNPSTDVGKKDLPPGLRNRFTEFFVDELNEKNDLLLLVNNYLEAMSIKQKDLENIVNFYLKVRKETIMSLSDGLGHKPHYSLRSLCRALFIASKNPCGMFKRSLYEAFCLGFLTQLDSHSYQVVEKLILSQLIGDAKAVKAVLNQPIPKPENSEEYLPFEGYWVKKGQLEPSVLEDYILTVSVRRNLKDLVRVVSIGRLPVLLQGDTSVGKTSLITFLAKASGNKCVRINNHEHTDLQEYVGSYVADCDGKLVFREGLLVEAMRKGHWIILDELNLAPTDVLEALNRVLDDNRELFIPETQETVKADPNFMLFATQNPPGAYGGRKMLSRAFRNRFVELHFNEIPPKELEFILHQRCQMAPSYAKKMINVMTELQMRRRGSAAFAGKQGFITLRDLFRWGERYRLAQNSKKLYDWDQHLADEGYLVLAGKVRKFEEKYEIIDVLQKHLKREVDPDNLFTLSERTSTVTRHILKKMNETKANHKNIVWTYSMRQLIVMVSKALEFKEPVLLVGETGGGKTTVCKLIAENNGQKLVTVNCHMHTESSDFIGGLRPIRDHSSEDSTKLFQWVDGPLIESMLQGHVFLADEISLADDSVLERLNSLLEPERSLLLAEKGIDFNNTQNSELIVANDNFFFIGTMNPGGDFGKKELSPALRNRFTEIWCESCKNRQDLVDIIEQNIKSGISMGNQQDGSSGVGSAIMDFIDWFENTEVGKRFTVSIRDILTWVNFLNNCSDKMDIAEAYVHGAYLTFLDSLGSGITSTESLKTLESIKNKCAQFLSNQVVHLGLQTNILDVNNLKIDTNDKKFGIKPFYIETNPDGIAKTGFSFNAPTTFYNTLRLLRGMQLNKAILLEGSPGVGKTSLVTALAKFTGHKLFRINLSDQTDISDLFGSDLPVEGGVGGQFSWRDGPLLQALKNGNWILLDELNLASQSVLEGLNACLDHRGEIFIPELGKTFLVKAGTRFFGCQNPLKQGGSRRGLPQSFLNRFIQVYVNSLTDKDLTCILLNQFSNLPSNMLHKMVTFNTKIVGLLESHTFGHKGAPWECNLRDLTRWCEVTIYHSKIAHGYHPESVVHLIYADRMRTLLDKDRVKTVFEEVFGCEVRGTRPVAYVTEDRVFFGDIFVERNQNKVDTNILKQEKSALVLRGQLEVLRSLAFCVSLNWMAVLVGTSGAGKSSAVKTFANLAGKTLKTLPVTSAMDTTDILGGFEQVSC</sequence>
<name>A0A9P0CPW2_9CUCU</name>
<dbReference type="InterPro" id="IPR048617">
    <property type="entry name" value="MDN1_AAA_lid_4"/>
</dbReference>
<gene>
    <name evidence="10" type="ORF">PSYICH_LOCUS5567</name>
</gene>
<evidence type="ECO:0000256" key="5">
    <source>
        <dbReference type="ARBA" id="ARBA00022741"/>
    </source>
</evidence>
<keyword evidence="5" id="KW-0547">Nucleotide-binding</keyword>
<reference evidence="10" key="1">
    <citation type="submission" date="2022-01" db="EMBL/GenBank/DDBJ databases">
        <authorList>
            <person name="King R."/>
        </authorList>
    </citation>
    <scope>NUCLEOTIDE SEQUENCE</scope>
</reference>
<feature type="domain" description="AAA+ ATPase" evidence="9">
    <location>
        <begin position="1042"/>
        <end position="1187"/>
    </location>
</feature>
<dbReference type="GO" id="GO:0005730">
    <property type="term" value="C:nucleolus"/>
    <property type="evidence" value="ECO:0007669"/>
    <property type="project" value="UniProtKB-SubCell"/>
</dbReference>
<keyword evidence="11" id="KW-1185">Reference proteome</keyword>
<evidence type="ECO:0000256" key="2">
    <source>
        <dbReference type="ARBA" id="ARBA00004642"/>
    </source>
</evidence>
<dbReference type="FunFam" id="3.40.50.300:FF:000582">
    <property type="entry name" value="Midasin"/>
    <property type="match status" value="1"/>
</dbReference>
<dbReference type="GO" id="GO:0000027">
    <property type="term" value="P:ribosomal large subunit assembly"/>
    <property type="evidence" value="ECO:0007669"/>
    <property type="project" value="TreeGrafter"/>
</dbReference>
<dbReference type="InterPro" id="IPR011704">
    <property type="entry name" value="ATPase_dyneun-rel_AAA"/>
</dbReference>
<keyword evidence="7" id="KW-0143">Chaperone</keyword>
<dbReference type="PANTHER" id="PTHR48103:SF2">
    <property type="entry name" value="MIDASIN"/>
    <property type="match status" value="1"/>
</dbReference>
<keyword evidence="6" id="KW-0067">ATP-binding</keyword>
<keyword evidence="8" id="KW-0539">Nucleus</keyword>
<proteinExistence type="inferred from homology"/>
<evidence type="ECO:0000256" key="7">
    <source>
        <dbReference type="ARBA" id="ARBA00023186"/>
    </source>
</evidence>
<protein>
    <recommendedName>
        <fullName evidence="4">Midasin</fullName>
    </recommendedName>
</protein>
<dbReference type="FunFam" id="3.40.50.300:FF:000764">
    <property type="entry name" value="Midasin"/>
    <property type="match status" value="1"/>
</dbReference>
<feature type="domain" description="AAA+ ATPase" evidence="9">
    <location>
        <begin position="615"/>
        <end position="875"/>
    </location>
</feature>
<evidence type="ECO:0000256" key="4">
    <source>
        <dbReference type="ARBA" id="ARBA00017143"/>
    </source>
</evidence>
<dbReference type="EMBL" id="OV651829">
    <property type="protein sequence ID" value="CAH1104438.1"/>
    <property type="molecule type" value="Genomic_DNA"/>
</dbReference>
<evidence type="ECO:0000259" key="9">
    <source>
        <dbReference type="SMART" id="SM00382"/>
    </source>
</evidence>
<evidence type="ECO:0000313" key="11">
    <source>
        <dbReference type="Proteomes" id="UP001153636"/>
    </source>
</evidence>
<feature type="domain" description="AAA+ ATPase" evidence="9">
    <location>
        <begin position="1349"/>
        <end position="1509"/>
    </location>
</feature>
<dbReference type="Proteomes" id="UP001153636">
    <property type="component" value="Chromosome 17"/>
</dbReference>
<dbReference type="SMART" id="SM00382">
    <property type="entry name" value="AAA"/>
    <property type="match status" value="5"/>
</dbReference>
<dbReference type="FunFam" id="3.40.50.300:FF:000142">
    <property type="entry name" value="Midasin"/>
    <property type="match status" value="1"/>
</dbReference>
<dbReference type="PANTHER" id="PTHR48103">
    <property type="entry name" value="MIDASIN-RELATED"/>
    <property type="match status" value="1"/>
</dbReference>
<dbReference type="Pfam" id="PF21108">
    <property type="entry name" value="MDN1_4th"/>
    <property type="match status" value="1"/>
</dbReference>
<dbReference type="Pfam" id="PF17867">
    <property type="entry name" value="AAA_lid_7"/>
    <property type="match status" value="3"/>
</dbReference>
<dbReference type="InterPro" id="IPR027417">
    <property type="entry name" value="P-loop_NTPase"/>
</dbReference>
<evidence type="ECO:0000256" key="6">
    <source>
        <dbReference type="ARBA" id="ARBA00022840"/>
    </source>
</evidence>
<dbReference type="Gene3D" id="3.40.50.300">
    <property type="entry name" value="P-loop containing nucleotide triphosphate hydrolases"/>
    <property type="match status" value="6"/>
</dbReference>
<dbReference type="InterPro" id="IPR040848">
    <property type="entry name" value="AAA_lid_7"/>
</dbReference>
<feature type="domain" description="AAA+ ATPase" evidence="9">
    <location>
        <begin position="1691"/>
        <end position="1878"/>
    </location>
</feature>
<evidence type="ECO:0000256" key="8">
    <source>
        <dbReference type="ARBA" id="ARBA00023242"/>
    </source>
</evidence>
<dbReference type="InterPro" id="IPR041190">
    <property type="entry name" value="Midasin_AAA_lid_5"/>
</dbReference>
<dbReference type="Pfam" id="PF17865">
    <property type="entry name" value="AAA_lid_5"/>
    <property type="match status" value="1"/>
</dbReference>
<evidence type="ECO:0000256" key="3">
    <source>
        <dbReference type="ARBA" id="ARBA00007188"/>
    </source>
</evidence>
<dbReference type="GO" id="GO:0030687">
    <property type="term" value="C:preribosome, large subunit precursor"/>
    <property type="evidence" value="ECO:0007669"/>
    <property type="project" value="TreeGrafter"/>
</dbReference>
<dbReference type="GO" id="GO:0005524">
    <property type="term" value="F:ATP binding"/>
    <property type="evidence" value="ECO:0007669"/>
    <property type="project" value="UniProtKB-KW"/>
</dbReference>
<dbReference type="CDD" id="cd00009">
    <property type="entry name" value="AAA"/>
    <property type="match status" value="1"/>
</dbReference>
<comment type="similarity">
    <text evidence="3">Belongs to the midasin family.</text>
</comment>
<dbReference type="GO" id="GO:0016887">
    <property type="term" value="F:ATP hydrolysis activity"/>
    <property type="evidence" value="ECO:0007669"/>
    <property type="project" value="InterPro"/>
</dbReference>
<dbReference type="SUPFAM" id="SSF52540">
    <property type="entry name" value="P-loop containing nucleoside triphosphate hydrolases"/>
    <property type="match status" value="6"/>
</dbReference>
<accession>A0A9P0CPW2</accession>
<dbReference type="GO" id="GO:0005654">
    <property type="term" value="C:nucleoplasm"/>
    <property type="evidence" value="ECO:0007669"/>
    <property type="project" value="UniProtKB-SubCell"/>
</dbReference>
<evidence type="ECO:0000313" key="10">
    <source>
        <dbReference type="EMBL" id="CAH1104438.1"/>
    </source>
</evidence>
<comment type="subcellular location">
    <subcellularLocation>
        <location evidence="1">Nucleus</location>
        <location evidence="1">Nucleolus</location>
    </subcellularLocation>
    <subcellularLocation>
        <location evidence="2">Nucleus</location>
        <location evidence="2">Nucleoplasm</location>
    </subcellularLocation>
</comment>
<feature type="domain" description="AAA+ ATPase" evidence="9">
    <location>
        <begin position="291"/>
        <end position="447"/>
    </location>
</feature>
<dbReference type="InterPro" id="IPR003593">
    <property type="entry name" value="AAA+_ATPase"/>
</dbReference>
<organism evidence="10 11">
    <name type="scientific">Psylliodes chrysocephalus</name>
    <dbReference type="NCBI Taxonomy" id="3402493"/>
    <lineage>
        <taxon>Eukaryota</taxon>
        <taxon>Metazoa</taxon>
        <taxon>Ecdysozoa</taxon>
        <taxon>Arthropoda</taxon>
        <taxon>Hexapoda</taxon>
        <taxon>Insecta</taxon>
        <taxon>Pterygota</taxon>
        <taxon>Neoptera</taxon>
        <taxon>Endopterygota</taxon>
        <taxon>Coleoptera</taxon>
        <taxon>Polyphaga</taxon>
        <taxon>Cucujiformia</taxon>
        <taxon>Chrysomeloidea</taxon>
        <taxon>Chrysomelidae</taxon>
        <taxon>Galerucinae</taxon>
        <taxon>Alticini</taxon>
        <taxon>Psylliodes</taxon>
    </lineage>
</organism>
<dbReference type="Pfam" id="PF07728">
    <property type="entry name" value="AAA_5"/>
    <property type="match status" value="6"/>
</dbReference>
<dbReference type="GO" id="GO:0000055">
    <property type="term" value="P:ribosomal large subunit export from nucleus"/>
    <property type="evidence" value="ECO:0007669"/>
    <property type="project" value="TreeGrafter"/>
</dbReference>
<dbReference type="OrthoDB" id="422220at2759"/>